<dbReference type="PANTHER" id="PTHR32063:SF0">
    <property type="entry name" value="SWARMING MOTILITY PROTEIN SWRC"/>
    <property type="match status" value="1"/>
</dbReference>
<dbReference type="Gene3D" id="3.30.70.1320">
    <property type="entry name" value="Multidrug efflux transporter AcrB pore domain like"/>
    <property type="match status" value="1"/>
</dbReference>
<dbReference type="EMBL" id="AP021857">
    <property type="protein sequence ID" value="BBO22021.1"/>
    <property type="molecule type" value="Genomic_DNA"/>
</dbReference>
<dbReference type="PANTHER" id="PTHR32063">
    <property type="match status" value="1"/>
</dbReference>
<dbReference type="Pfam" id="PF00873">
    <property type="entry name" value="ACR_tran"/>
    <property type="match status" value="1"/>
</dbReference>
<feature type="transmembrane region" description="Helical" evidence="1">
    <location>
        <begin position="462"/>
        <end position="486"/>
    </location>
</feature>
<dbReference type="SUPFAM" id="SSF82714">
    <property type="entry name" value="Multidrug efflux transporter AcrB TolC docking domain, DN and DC subdomains"/>
    <property type="match status" value="2"/>
</dbReference>
<dbReference type="InterPro" id="IPR001036">
    <property type="entry name" value="Acrflvin-R"/>
</dbReference>
<accession>A0A809S728</accession>
<dbReference type="InterPro" id="IPR027463">
    <property type="entry name" value="AcrB_DN_DC_subdom"/>
</dbReference>
<reference evidence="2" key="1">
    <citation type="journal article" name="DNA Res.">
        <title>The physiological potential of anammox bacteria as revealed by their core genome structure.</title>
        <authorList>
            <person name="Okubo T."/>
            <person name="Toyoda A."/>
            <person name="Fukuhara K."/>
            <person name="Uchiyama I."/>
            <person name="Harigaya Y."/>
            <person name="Kuroiwa M."/>
            <person name="Suzuki T."/>
            <person name="Murakami Y."/>
            <person name="Suwa Y."/>
            <person name="Takami H."/>
        </authorList>
    </citation>
    <scope>NUCLEOTIDE SEQUENCE</scope>
    <source>
        <strain evidence="2">317325-3</strain>
    </source>
</reference>
<dbReference type="SUPFAM" id="SSF82866">
    <property type="entry name" value="Multidrug efflux transporter AcrB transmembrane domain"/>
    <property type="match status" value="2"/>
</dbReference>
<dbReference type="Gene3D" id="3.30.2090.10">
    <property type="entry name" value="Multidrug efflux transporter AcrB TolC docking domain, DN and DC subdomains"/>
    <property type="match status" value="2"/>
</dbReference>
<dbReference type="Proteomes" id="UP000662914">
    <property type="component" value="Chromosome"/>
</dbReference>
<sequence>MTLPELSIKRHVLAWMLSGVLVLFGIISYQRIGMDRLPYIEFPVVSITTALKGANPDIVDASITNLLETSVNSVPGIEHIQSTSSPGISVINITFGLEKKIDVAFNEVQAKVNQVLRRLPKDVDPPVVAKVETNAQPIFWMALQGDRTQQQLNQYAINVVKKKLETIDGVGEVRIGGRRDRTLRVNLRPDRMAAFAVTAQDINEAFAREHLQLAGGFVVGKTTESLVKLDLEFHRLDDLAQMIVGYKDKSPIRLKDIAEVEDGLTDNRQLARFNGETTVGLGIVKIANTNTVETVERVKARLENEIRPQLPPGMSLTVVSNDAVFILEIVNSLKEHLVEGTLLAALVVWFFLRSVRSTLIISLAIPVSLMGAIAVIYFFGFTLNSLTMLALLLLIGVVVDDAIVVLENIFRHREELDPDPVSAAINGANEVVFAVIAATLSLVSIFAPVIFMSGIIGQFFRSFAVVVTFGVLVSLFVSLTLTPMLCSRYLKVEKQHGVLYHRLDRFFEGLDNLYRNLLDRALRHRWKVVALTLATLAASWLPFASIGKGFAPEQDEGRFLVYLRTPLGSSIEYTDSRLRMVEEILNRHKEIVTEFALIGLGSAGQVNQGTVVVRMAPREERTVRQQEIIPLVRQELATIPGARAFAAPYPLVQGQRGEPLQFVLVGESLQEVGRLTRELQGRLAAEPGIGRLDTDLQLDLPQLIFQPDRTRIAAANLTSQDVALAVNMLTGGIDIAKFNDEPGDGQRYDIRVKGREGEFTQPSDMSKIFLRAKDGKLVRLDSVASFREQLGPAVIGRFDLQYSATFFASPTIPLGEAVVKVREAAQQILPPGYAVKFIGQAEEFGKTVKYMAFAFALALVLLYMVLASQFNSFLQPLIVMLAQPLAIIGGVAALWLFGQTLNIYSMIGLVLLIGLVAKNSILLVDLTNQRRGGGMAVDAALRDACPIRMRPVLMTSATIILALLPAALGLGAGSETNQPLSIAVIGGMISSTLLTLVVVPAVYSLVESRRAASVASGR</sequence>
<feature type="transmembrane region" description="Helical" evidence="1">
    <location>
        <begin position="952"/>
        <end position="974"/>
    </location>
</feature>
<keyword evidence="1" id="KW-0472">Membrane</keyword>
<dbReference type="Gene3D" id="1.20.1640.10">
    <property type="entry name" value="Multidrug efflux transporter AcrB transmembrane domain"/>
    <property type="match status" value="2"/>
</dbReference>
<dbReference type="PRINTS" id="PR00702">
    <property type="entry name" value="ACRIFLAVINRP"/>
</dbReference>
<evidence type="ECO:0000313" key="3">
    <source>
        <dbReference type="Proteomes" id="UP000662914"/>
    </source>
</evidence>
<proteinExistence type="predicted"/>
<feature type="transmembrane region" description="Helical" evidence="1">
    <location>
        <begin position="903"/>
        <end position="924"/>
    </location>
</feature>
<dbReference type="GO" id="GO:0005886">
    <property type="term" value="C:plasma membrane"/>
    <property type="evidence" value="ECO:0007669"/>
    <property type="project" value="TreeGrafter"/>
</dbReference>
<dbReference type="SUPFAM" id="SSF82693">
    <property type="entry name" value="Multidrug efflux transporter AcrB pore domain, PN1, PN2, PC1 and PC2 subdomains"/>
    <property type="match status" value="3"/>
</dbReference>
<keyword evidence="1" id="KW-1133">Transmembrane helix</keyword>
<feature type="transmembrane region" description="Helical" evidence="1">
    <location>
        <begin position="12"/>
        <end position="29"/>
    </location>
</feature>
<evidence type="ECO:0000256" key="1">
    <source>
        <dbReference type="SAM" id="Phobius"/>
    </source>
</evidence>
<feature type="transmembrane region" description="Helical" evidence="1">
    <location>
        <begin position="850"/>
        <end position="870"/>
    </location>
</feature>
<feature type="transmembrane region" description="Helical" evidence="1">
    <location>
        <begin position="359"/>
        <end position="380"/>
    </location>
</feature>
<protein>
    <submittedName>
        <fullName evidence="2">Efflux RND transporter permease subunit</fullName>
    </submittedName>
</protein>
<keyword evidence="1" id="KW-0812">Transmembrane</keyword>
<evidence type="ECO:0000313" key="2">
    <source>
        <dbReference type="EMBL" id="BBO22021.1"/>
    </source>
</evidence>
<organism evidence="2 3">
    <name type="scientific">Candidatus Desulfobacillus denitrificans</name>
    <dbReference type="NCBI Taxonomy" id="2608985"/>
    <lineage>
        <taxon>Bacteria</taxon>
        <taxon>Pseudomonadati</taxon>
        <taxon>Pseudomonadota</taxon>
        <taxon>Betaproteobacteria</taxon>
        <taxon>Candidatus Desulfobacillus</taxon>
    </lineage>
</organism>
<feature type="transmembrane region" description="Helical" evidence="1">
    <location>
        <begin position="431"/>
        <end position="456"/>
    </location>
</feature>
<name>A0A809S728_9PROT</name>
<dbReference type="GO" id="GO:0042910">
    <property type="term" value="F:xenobiotic transmembrane transporter activity"/>
    <property type="evidence" value="ECO:0007669"/>
    <property type="project" value="TreeGrafter"/>
</dbReference>
<feature type="transmembrane region" description="Helical" evidence="1">
    <location>
        <begin position="877"/>
        <end position="897"/>
    </location>
</feature>
<feature type="transmembrane region" description="Helical" evidence="1">
    <location>
        <begin position="386"/>
        <end position="410"/>
    </location>
</feature>
<dbReference type="Gene3D" id="3.30.70.1430">
    <property type="entry name" value="Multidrug efflux transporter AcrB pore domain"/>
    <property type="match status" value="2"/>
</dbReference>
<gene>
    <name evidence="2" type="ORF">DSYM_27200</name>
</gene>
<dbReference type="KEGG" id="ddz:DSYM_27200"/>
<dbReference type="Gene3D" id="3.30.70.1440">
    <property type="entry name" value="Multidrug efflux transporter AcrB pore domain"/>
    <property type="match status" value="1"/>
</dbReference>
<feature type="transmembrane region" description="Helical" evidence="1">
    <location>
        <begin position="980"/>
        <end position="1006"/>
    </location>
</feature>
<dbReference type="AlphaFoldDB" id="A0A809S728"/>